<organism evidence="2 3">
    <name type="scientific">Alcanivorax nanhaiticus</name>
    <dbReference type="NCBI Taxonomy" id="1177154"/>
    <lineage>
        <taxon>Bacteria</taxon>
        <taxon>Pseudomonadati</taxon>
        <taxon>Pseudomonadota</taxon>
        <taxon>Gammaproteobacteria</taxon>
        <taxon>Oceanospirillales</taxon>
        <taxon>Alcanivoracaceae</taxon>
        <taxon>Alcanivorax</taxon>
    </lineage>
</organism>
<dbReference type="PATRIC" id="fig|1177154.3.peg.1634"/>
<dbReference type="RefSeq" id="WP_035232087.1">
    <property type="nucleotide sequence ID" value="NZ_ARXV01000005.1"/>
</dbReference>
<feature type="transmembrane region" description="Helical" evidence="1">
    <location>
        <begin position="37"/>
        <end position="54"/>
    </location>
</feature>
<comment type="caution">
    <text evidence="2">The sequence shown here is derived from an EMBL/GenBank/DDBJ whole genome shotgun (WGS) entry which is preliminary data.</text>
</comment>
<evidence type="ECO:0000256" key="1">
    <source>
        <dbReference type="SAM" id="Phobius"/>
    </source>
</evidence>
<gene>
    <name evidence="2" type="ORF">Y5S_01605</name>
</gene>
<keyword evidence="1" id="KW-0472">Membrane</keyword>
<feature type="transmembrane region" description="Helical" evidence="1">
    <location>
        <begin position="66"/>
        <end position="89"/>
    </location>
</feature>
<dbReference type="Proteomes" id="UP000029444">
    <property type="component" value="Unassembled WGS sequence"/>
</dbReference>
<reference evidence="2 3" key="1">
    <citation type="submission" date="2012-09" db="EMBL/GenBank/DDBJ databases">
        <title>Genome Sequence of alkane-degrading Bacterium Alcanivorax sp. 19-m-6.</title>
        <authorList>
            <person name="Lai Q."/>
            <person name="Shao Z."/>
        </authorList>
    </citation>
    <scope>NUCLEOTIDE SEQUENCE [LARGE SCALE GENOMIC DNA]</scope>
    <source>
        <strain evidence="2 3">19-m-6</strain>
    </source>
</reference>
<keyword evidence="1" id="KW-0812">Transmembrane</keyword>
<name>A0A095SKJ8_9GAMM</name>
<sequence>MKEQRDKRKEILAQFLMVGGAYIASLIVLNFYVYGNIAGVICFSLYAFIVPHRYGFSEVLDGTCMIWKYFFLYMIPALLVVFVDLLLIYDFVSNSLE</sequence>
<dbReference type="AlphaFoldDB" id="A0A095SKJ8"/>
<protein>
    <submittedName>
        <fullName evidence="2">Uncharacterized protein</fullName>
    </submittedName>
</protein>
<evidence type="ECO:0000313" key="2">
    <source>
        <dbReference type="EMBL" id="KGD65171.1"/>
    </source>
</evidence>
<keyword evidence="1" id="KW-1133">Transmembrane helix</keyword>
<feature type="transmembrane region" description="Helical" evidence="1">
    <location>
        <begin position="12"/>
        <end position="31"/>
    </location>
</feature>
<accession>A0A095SKJ8</accession>
<dbReference type="EMBL" id="ARXV01000005">
    <property type="protein sequence ID" value="KGD65171.1"/>
    <property type="molecule type" value="Genomic_DNA"/>
</dbReference>
<keyword evidence="3" id="KW-1185">Reference proteome</keyword>
<evidence type="ECO:0000313" key="3">
    <source>
        <dbReference type="Proteomes" id="UP000029444"/>
    </source>
</evidence>
<proteinExistence type="predicted"/>